<dbReference type="GO" id="GO:0071008">
    <property type="term" value="C:U2-type post-mRNA release spliceosomal complex"/>
    <property type="evidence" value="ECO:0007669"/>
    <property type="project" value="TreeGrafter"/>
</dbReference>
<proteinExistence type="inferred from homology"/>
<feature type="repeat" description="ANK" evidence="4">
    <location>
        <begin position="610"/>
        <end position="642"/>
    </location>
</feature>
<evidence type="ECO:0000256" key="3">
    <source>
        <dbReference type="ARBA" id="ARBA00023043"/>
    </source>
</evidence>
<dbReference type="SMART" id="SM00248">
    <property type="entry name" value="ANK"/>
    <property type="match status" value="7"/>
</dbReference>
<protein>
    <submittedName>
        <fullName evidence="9">3724_t:CDS:1</fullName>
    </submittedName>
</protein>
<comment type="similarity">
    <text evidence="1">Belongs to the TFP11/STIP family.</text>
</comment>
<feature type="repeat" description="ANK" evidence="4">
    <location>
        <begin position="711"/>
        <end position="743"/>
    </location>
</feature>
<dbReference type="InterPro" id="IPR045211">
    <property type="entry name" value="TFP11/STIP/Ntr1"/>
</dbReference>
<feature type="region of interest" description="Disordered" evidence="5">
    <location>
        <begin position="1265"/>
        <end position="1289"/>
    </location>
</feature>
<reference evidence="9" key="1">
    <citation type="submission" date="2021-06" db="EMBL/GenBank/DDBJ databases">
        <authorList>
            <person name="Kallberg Y."/>
            <person name="Tangrot J."/>
            <person name="Rosling A."/>
        </authorList>
    </citation>
    <scope>NUCLEOTIDE SEQUENCE</scope>
    <source>
        <strain evidence="9">AZ414A</strain>
    </source>
</reference>
<dbReference type="SUPFAM" id="SSF48403">
    <property type="entry name" value="Ankyrin repeat"/>
    <property type="match status" value="1"/>
</dbReference>
<dbReference type="Pfam" id="PF01585">
    <property type="entry name" value="G-patch"/>
    <property type="match status" value="1"/>
</dbReference>
<dbReference type="Proteomes" id="UP000789706">
    <property type="component" value="Unassembled WGS sequence"/>
</dbReference>
<feature type="repeat" description="ANK" evidence="4">
    <location>
        <begin position="577"/>
        <end position="609"/>
    </location>
</feature>
<feature type="domain" description="GP-PDE" evidence="8">
    <location>
        <begin position="978"/>
        <end position="1265"/>
    </location>
</feature>
<dbReference type="InterPro" id="IPR000467">
    <property type="entry name" value="G_patch_dom"/>
</dbReference>
<dbReference type="OrthoDB" id="1577640at2759"/>
<dbReference type="GO" id="GO:0008081">
    <property type="term" value="F:phosphoric diester hydrolase activity"/>
    <property type="evidence" value="ECO:0007669"/>
    <property type="project" value="InterPro"/>
</dbReference>
<dbReference type="PANTHER" id="PTHR23329">
    <property type="entry name" value="TUFTELIN-INTERACTING PROTEIN 11-RELATED"/>
    <property type="match status" value="1"/>
</dbReference>
<feature type="compositionally biased region" description="Acidic residues" evidence="5">
    <location>
        <begin position="63"/>
        <end position="76"/>
    </location>
</feature>
<gene>
    <name evidence="9" type="ORF">DEBURN_LOCUS5737</name>
</gene>
<comment type="caution">
    <text evidence="9">The sequence shown here is derived from an EMBL/GenBank/DDBJ whole genome shotgun (WGS) entry which is preliminary data.</text>
</comment>
<evidence type="ECO:0000313" key="10">
    <source>
        <dbReference type="Proteomes" id="UP000789706"/>
    </source>
</evidence>
<feature type="region of interest" description="Disordered" evidence="5">
    <location>
        <begin position="24"/>
        <end position="77"/>
    </location>
</feature>
<dbReference type="InterPro" id="IPR022783">
    <property type="entry name" value="GCFC_dom"/>
</dbReference>
<keyword evidence="3 4" id="KW-0040">ANK repeat</keyword>
<dbReference type="Gene3D" id="3.20.20.190">
    <property type="entry name" value="Phosphatidylinositol (PI) phosphodiesterase"/>
    <property type="match status" value="1"/>
</dbReference>
<evidence type="ECO:0000256" key="4">
    <source>
        <dbReference type="PROSITE-ProRule" id="PRU00023"/>
    </source>
</evidence>
<dbReference type="GO" id="GO:0006629">
    <property type="term" value="P:lipid metabolic process"/>
    <property type="evidence" value="ECO:0007669"/>
    <property type="project" value="InterPro"/>
</dbReference>
<evidence type="ECO:0000256" key="5">
    <source>
        <dbReference type="SAM" id="MobiDB-lite"/>
    </source>
</evidence>
<dbReference type="InterPro" id="IPR002110">
    <property type="entry name" value="Ankyrin_rpt"/>
</dbReference>
<dbReference type="PROSITE" id="PS50297">
    <property type="entry name" value="ANK_REP_REGION"/>
    <property type="match status" value="4"/>
</dbReference>
<dbReference type="PROSITE" id="PS51382">
    <property type="entry name" value="SPX"/>
    <property type="match status" value="1"/>
</dbReference>
<dbReference type="PROSITE" id="PS50174">
    <property type="entry name" value="G_PATCH"/>
    <property type="match status" value="1"/>
</dbReference>
<dbReference type="EMBL" id="CAJVPK010000528">
    <property type="protein sequence ID" value="CAG8522555.1"/>
    <property type="molecule type" value="Genomic_DNA"/>
</dbReference>
<feature type="domain" description="SPX" evidence="7">
    <location>
        <begin position="236"/>
        <end position="409"/>
    </location>
</feature>
<feature type="domain" description="G-patch" evidence="6">
    <location>
        <begin position="1336"/>
        <end position="1382"/>
    </location>
</feature>
<evidence type="ECO:0000259" key="8">
    <source>
        <dbReference type="PROSITE" id="PS51704"/>
    </source>
</evidence>
<feature type="compositionally biased region" description="Polar residues" evidence="5">
    <location>
        <begin position="24"/>
        <end position="52"/>
    </location>
</feature>
<dbReference type="PROSITE" id="PS51704">
    <property type="entry name" value="GP_PDE"/>
    <property type="match status" value="1"/>
</dbReference>
<dbReference type="InterPro" id="IPR057506">
    <property type="entry name" value="C2_GPCPD1"/>
</dbReference>
<dbReference type="CDD" id="cd14483">
    <property type="entry name" value="SPX_PHO81_NUC-2_like"/>
    <property type="match status" value="1"/>
</dbReference>
<sequence length="2002" mass="229335">MTRTKVAIQKTNASRFSNKAVSSSITTTSKSNGHKSNVTANRNIISSTGSKSKNVKRKKQDKLDEDEYVPSDDDFGSDYGDYVDNNDNIIKSAATSQDVTDLIGLLQSKTKKNSTSYFKKFEQKQETKLQEARDLIEAKMRENIERKDEFIKKSKLGFEKYKTITTESLDQLTKLHTQSQRIHREFNNGLKQLYATDVTELNESLEIFMNDQDYACTSLMKANKEIHDLVTLKNDFKFGKQILNQQTTEWAAHYVNYKALKKIINSLQSAYQNNERSLPPTPVTIGPSLNADSLQIDDYPKFIQQQKAAFFFKLERELEKVNTFYLQKEKEFKVRLRTLIDKKRILLGRGRKLSTNSASLVTLTEAFQKFQQDLNKLQQFIEINATGFRKILKKWDKRSKSSTKELYLARQVEIQPCFNPDIIADLADNVDINLKELQSLMNGLHSTPLSSPTSPERRLSIGEPEEPDVMVDIETELFNSIIKGVKSNVQEMLNWIQQHPIDEDKDLLSRVFWRACSEERSSIESIQCLVYTNMINFKYIDDISDRTCLHEAAIVGRLQLMKLCVENNVKVDCSDVYGRKPLHYVCMYGHSDAATYLLSQGADCESCDHDGFSSLIYAVTNGHTKCVEILLEKGAHTKPVKKGDHNHIPLSLACQYGHKDIALLLLAKGAQIIPDAEGLSSLHLTAREGHHEILKILTEHGAHLDTLDKYKGWSPLFYAASEGHIECVNALIQANCQVNITDESGHSPIYYAAWEGHIECISKLHLAGGRVEPVEPRFEQFAVNKEYHFDDDLDMNNNIDSIPSLLLPPPILPLQIYGHNYLDKKYHIQLTLGHHSTKPRRPPVHLYGNSQISSLKLIIASKPDMGIIPHSIILPLGNDQEVFSFQVDSIENFSLEFDIFPTFGSKVIGKGVALPHVFDISNICERRNNLVTGGTYICPLFDTHLKVVGELSFEFAIVKPFQGVQLEIGGQVETYWKSTNTVIVPGSPEQPLNISGNIPFFITASSLSGEYIQIVVQVTRDMVAVVYPEWMLPVNVFELNVSDVTYSQFKSLNHDNFDFNNNTTSSKELQKMVHKAYLSLEEVLERLQPTLGVNLEIKYPTVYEMSRYRFSNIPDINSYVDTILQTVYKNPTTRNGSNRSVIFSSFNPAICTALNWKQPNYAVFFNSFCGFENENKNHEDIEQDKRCTSIKEAVKFAKINNLLGVVCDATLLVRVPSLITSVKQAGLILTTFGTANNDPHNIRIQERFGVDAIIIDEDDFEPGFRGGLGSSKMDTEDEEEDMDSGSGMGQKSSAFDDFLDLRFGSTKRKRKTQFISKQNKRPHEADQEFGKFEQHTKGIGLKLMQKMGYKLGEGLGAEGTGIVKPIETKVRPSKMGLAYRGFDERTDKAKNEKNDIVEKVSIKPVQKEKPNAWRKSKKPKAPKAEYKTADEIMNESESTAPVQPMKIVDMTGPQVREISSASQIKSHAILDSSSRLPELRHNLRLIVDMSKSDLEHFTRERRIQNEKKKSLNQDVIRLSTLVEDEAKRISQLGEVMSILKECNRLLTVTLSTDSPELNVFSELFEKLITNYPDEFVVYGLDAAVVSIISPVLKKYLIYWEPLENPQLGLQELQQWSRLFKTSSSDTNVKTNYNGLSRSKEKVMTPYENMMFNIWLPKVRSAINNDWNVRDFDPAIRLLENWRSPLLPEFIYENMIDQLIMPKLTREIDSWNPRNDTEMVHQWLHPWLPLLRERLDPLYANIRQKFRLILQNWDPTDSRALDILRPWKNVFQPTDMQSFLVKHILPKLNESMRAKFQINPRKQELELFNCIMNWRNLFVSDVFCKLFETEFFPKWLDVLYIWLTHNPNYIEIRQWYLFWKELFPQEMLTDSLIEAQFMRGLSLIDKSISLGREASSRLPHPSSEQIEQMDFNFESFQIPSVNPNTMDTEISFLELVEEFAQERNILFLPLNKTHKTSGKSLYRMGGTSEGIGGITMYFQDDVMFVKKGQDWQPVGFEEILEMV</sequence>
<dbReference type="Pfam" id="PF00023">
    <property type="entry name" value="Ank"/>
    <property type="match status" value="1"/>
</dbReference>
<evidence type="ECO:0000313" key="9">
    <source>
        <dbReference type="EMBL" id="CAG8522555.1"/>
    </source>
</evidence>
<dbReference type="SMART" id="SM00443">
    <property type="entry name" value="G_patch"/>
    <property type="match status" value="1"/>
</dbReference>
<evidence type="ECO:0000259" key="6">
    <source>
        <dbReference type="PROSITE" id="PS50174"/>
    </source>
</evidence>
<evidence type="ECO:0000256" key="1">
    <source>
        <dbReference type="ARBA" id="ARBA00010900"/>
    </source>
</evidence>
<evidence type="ECO:0000256" key="2">
    <source>
        <dbReference type="ARBA" id="ARBA00022737"/>
    </source>
</evidence>
<keyword evidence="2" id="KW-0677">Repeat</keyword>
<dbReference type="Pfam" id="PF07842">
    <property type="entry name" value="GCFC"/>
    <property type="match status" value="1"/>
</dbReference>
<dbReference type="GO" id="GO:0003676">
    <property type="term" value="F:nucleic acid binding"/>
    <property type="evidence" value="ECO:0007669"/>
    <property type="project" value="InterPro"/>
</dbReference>
<dbReference type="InterPro" id="IPR017946">
    <property type="entry name" value="PLC-like_Pdiesterase_TIM-brl"/>
</dbReference>
<dbReference type="InterPro" id="IPR036770">
    <property type="entry name" value="Ankyrin_rpt-contain_sf"/>
</dbReference>
<name>A0A9N9FBH4_9GLOM</name>
<feature type="repeat" description="ANK" evidence="4">
    <location>
        <begin position="677"/>
        <end position="709"/>
    </location>
</feature>
<evidence type="ECO:0000259" key="7">
    <source>
        <dbReference type="PROSITE" id="PS51382"/>
    </source>
</evidence>
<keyword evidence="10" id="KW-1185">Reference proteome</keyword>
<accession>A0A9N9FBH4</accession>
<dbReference type="PANTHER" id="PTHR23329:SF1">
    <property type="entry name" value="TUFTELIN-INTERACTING PROTEIN 11"/>
    <property type="match status" value="1"/>
</dbReference>
<dbReference type="InterPro" id="IPR004331">
    <property type="entry name" value="SPX_dom"/>
</dbReference>
<dbReference type="Pfam" id="PF25329">
    <property type="entry name" value="C2_GDE1"/>
    <property type="match status" value="1"/>
</dbReference>
<dbReference type="GO" id="GO:0000390">
    <property type="term" value="P:spliceosomal complex disassembly"/>
    <property type="evidence" value="ECO:0007669"/>
    <property type="project" value="InterPro"/>
</dbReference>
<dbReference type="Pfam" id="PF12796">
    <property type="entry name" value="Ank_2"/>
    <property type="match status" value="2"/>
</dbReference>
<dbReference type="SUPFAM" id="SSF51695">
    <property type="entry name" value="PLC-like phosphodiesterases"/>
    <property type="match status" value="1"/>
</dbReference>
<dbReference type="InterPro" id="IPR030395">
    <property type="entry name" value="GP_PDE_dom"/>
</dbReference>
<dbReference type="Pfam" id="PF03105">
    <property type="entry name" value="SPX"/>
    <property type="match status" value="2"/>
</dbReference>
<dbReference type="PROSITE" id="PS50088">
    <property type="entry name" value="ANK_REPEAT"/>
    <property type="match status" value="4"/>
</dbReference>
<dbReference type="Pfam" id="PF03009">
    <property type="entry name" value="GDPD"/>
    <property type="match status" value="1"/>
</dbReference>
<dbReference type="Gene3D" id="1.25.40.20">
    <property type="entry name" value="Ankyrin repeat-containing domain"/>
    <property type="match status" value="1"/>
</dbReference>
<organism evidence="9 10">
    <name type="scientific">Diversispora eburnea</name>
    <dbReference type="NCBI Taxonomy" id="1213867"/>
    <lineage>
        <taxon>Eukaryota</taxon>
        <taxon>Fungi</taxon>
        <taxon>Fungi incertae sedis</taxon>
        <taxon>Mucoromycota</taxon>
        <taxon>Glomeromycotina</taxon>
        <taxon>Glomeromycetes</taxon>
        <taxon>Diversisporales</taxon>
        <taxon>Diversisporaceae</taxon>
        <taxon>Diversispora</taxon>
    </lineage>
</organism>